<proteinExistence type="predicted"/>
<evidence type="ECO:0000259" key="2">
    <source>
        <dbReference type="SMART" id="SM00226"/>
    </source>
</evidence>
<keyword evidence="1" id="KW-0059">Arsenical resistance</keyword>
<dbReference type="Gene3D" id="3.40.50.2300">
    <property type="match status" value="1"/>
</dbReference>
<comment type="caution">
    <text evidence="3">The sequence shown here is derived from an EMBL/GenBank/DDBJ whole genome shotgun (WGS) entry which is preliminary data.</text>
</comment>
<gene>
    <name evidence="3" type="ORF">A2527_10670</name>
</gene>
<dbReference type="PANTHER" id="PTHR43428">
    <property type="entry name" value="ARSENATE REDUCTASE"/>
    <property type="match status" value="1"/>
</dbReference>
<dbReference type="GO" id="GO:0046685">
    <property type="term" value="P:response to arsenic-containing substance"/>
    <property type="evidence" value="ECO:0007669"/>
    <property type="project" value="UniProtKB-KW"/>
</dbReference>
<dbReference type="STRING" id="1817772.A2527_10670"/>
<organism evidence="3 4">
    <name type="scientific">Candidatus Lambdaproteobacteria bacterium RIFOXYD2_FULL_50_16</name>
    <dbReference type="NCBI Taxonomy" id="1817772"/>
    <lineage>
        <taxon>Bacteria</taxon>
        <taxon>Pseudomonadati</taxon>
        <taxon>Pseudomonadota</taxon>
        <taxon>Candidatus Lambdaproteobacteria</taxon>
    </lineage>
</organism>
<evidence type="ECO:0000313" key="3">
    <source>
        <dbReference type="EMBL" id="OGG97289.1"/>
    </source>
</evidence>
<dbReference type="PANTHER" id="PTHR43428:SF1">
    <property type="entry name" value="ARSENATE REDUCTASE"/>
    <property type="match status" value="1"/>
</dbReference>
<dbReference type="InterPro" id="IPR036196">
    <property type="entry name" value="Ptyr_pPase_sf"/>
</dbReference>
<dbReference type="Pfam" id="PF01451">
    <property type="entry name" value="LMWPc"/>
    <property type="match status" value="1"/>
</dbReference>
<dbReference type="SUPFAM" id="SSF52788">
    <property type="entry name" value="Phosphotyrosine protein phosphatases I"/>
    <property type="match status" value="1"/>
</dbReference>
<dbReference type="SMART" id="SM00226">
    <property type="entry name" value="LMWPc"/>
    <property type="match status" value="1"/>
</dbReference>
<feature type="domain" description="Phosphotyrosine protein phosphatase I" evidence="2">
    <location>
        <begin position="3"/>
        <end position="134"/>
    </location>
</feature>
<protein>
    <recommendedName>
        <fullName evidence="2">Phosphotyrosine protein phosphatase I domain-containing protein</fullName>
    </recommendedName>
</protein>
<evidence type="ECO:0000313" key="4">
    <source>
        <dbReference type="Proteomes" id="UP000178449"/>
    </source>
</evidence>
<evidence type="ECO:0000256" key="1">
    <source>
        <dbReference type="ARBA" id="ARBA00022849"/>
    </source>
</evidence>
<accession>A0A1F6GGN5</accession>
<sequence>MKGKILFLDQNNATNGLMAEAIFRHLFGTHWEVYSAGIISGGLHVLALNALAEREIEIKGLVSKALDELPRRGYDLLVTLSPELENTDLVKTKVWIHLPFEDPAKIGETHEQRADAFRRIRDQLFGRLNVLGYQSQPQTKTLDRAN</sequence>
<dbReference type="AlphaFoldDB" id="A0A1F6GGN5"/>
<dbReference type="Proteomes" id="UP000178449">
    <property type="component" value="Unassembled WGS sequence"/>
</dbReference>
<dbReference type="InterPro" id="IPR023485">
    <property type="entry name" value="Ptyr_pPase"/>
</dbReference>
<reference evidence="3 4" key="1">
    <citation type="journal article" date="2016" name="Nat. Commun.">
        <title>Thousands of microbial genomes shed light on interconnected biogeochemical processes in an aquifer system.</title>
        <authorList>
            <person name="Anantharaman K."/>
            <person name="Brown C.T."/>
            <person name="Hug L.A."/>
            <person name="Sharon I."/>
            <person name="Castelle C.J."/>
            <person name="Probst A.J."/>
            <person name="Thomas B.C."/>
            <person name="Singh A."/>
            <person name="Wilkins M.J."/>
            <person name="Karaoz U."/>
            <person name="Brodie E.L."/>
            <person name="Williams K.H."/>
            <person name="Hubbard S.S."/>
            <person name="Banfield J.F."/>
        </authorList>
    </citation>
    <scope>NUCLEOTIDE SEQUENCE [LARGE SCALE GENOMIC DNA]</scope>
</reference>
<name>A0A1F6GGN5_9PROT</name>
<dbReference type="EMBL" id="MFNE01000001">
    <property type="protein sequence ID" value="OGG97289.1"/>
    <property type="molecule type" value="Genomic_DNA"/>
</dbReference>